<proteinExistence type="predicted"/>
<evidence type="ECO:0000313" key="2">
    <source>
        <dbReference type="Proteomes" id="UP000288215"/>
    </source>
</evidence>
<name>A0A3S3ST84_METS7</name>
<comment type="caution">
    <text evidence="1">The sequence shown here is derived from an EMBL/GenBank/DDBJ whole genome shotgun (WGS) entry which is preliminary data.</text>
</comment>
<sequence>MTVLACAPNEYCLPVYFYIEKLEGKFKKLHNLMISFCPAKKRKYYNMHQFNLI</sequence>
<dbReference type="AlphaFoldDB" id="A0A3S3ST84"/>
<protein>
    <submittedName>
        <fullName evidence="1">Uncharacterized protein</fullName>
    </submittedName>
</protein>
<dbReference type="Proteomes" id="UP000288215">
    <property type="component" value="Unassembled WGS sequence"/>
</dbReference>
<evidence type="ECO:0000313" key="1">
    <source>
        <dbReference type="EMBL" id="RWX74279.1"/>
    </source>
</evidence>
<accession>A0A3S3ST84</accession>
<gene>
    <name evidence="1" type="ORF">Metus_0304</name>
</gene>
<organism evidence="1 2">
    <name type="scientific">Methanosuratincola subterraneus</name>
    <dbReference type="NCBI Taxonomy" id="2593994"/>
    <lineage>
        <taxon>Archaea</taxon>
        <taxon>Thermoproteota</taxon>
        <taxon>Methanosuratincolia</taxon>
        <taxon>Candidatus Methanomethylicales</taxon>
        <taxon>Candidatus Methanomethylicaceae</taxon>
        <taxon>Candidatus Methanosuratincola (ex Vanwonterghem et al. 2016)</taxon>
    </lineage>
</organism>
<reference evidence="1 2" key="1">
    <citation type="submission" date="2018-12" db="EMBL/GenBank/DDBJ databases">
        <title>The complete genome of the methanogenic archaea of the candidate phylum Verstraetearchaeota, obtained from the metagenome of underground thermal water.</title>
        <authorList>
            <person name="Kadnikov V.V."/>
            <person name="Mardanov A.V."/>
            <person name="Beletsky A.V."/>
            <person name="Karnachuk O.V."/>
            <person name="Ravin N.V."/>
        </authorList>
    </citation>
    <scope>NUCLEOTIDE SEQUENCE [LARGE SCALE GENOMIC DNA]</scope>
    <source>
        <strain evidence="1">Ch88</strain>
    </source>
</reference>
<dbReference type="EMBL" id="RXGA01000001">
    <property type="protein sequence ID" value="RWX74279.1"/>
    <property type="molecule type" value="Genomic_DNA"/>
</dbReference>